<keyword evidence="1" id="KW-0521">NADP</keyword>
<accession>A0A382EEE4</accession>
<evidence type="ECO:0000256" key="1">
    <source>
        <dbReference type="ARBA" id="ARBA00022857"/>
    </source>
</evidence>
<name>A0A382EEE4_9ZZZZ</name>
<evidence type="ECO:0000313" key="2">
    <source>
        <dbReference type="EMBL" id="SVB49040.1"/>
    </source>
</evidence>
<dbReference type="GO" id="GO:0008218">
    <property type="term" value="P:bioluminescence"/>
    <property type="evidence" value="ECO:0007669"/>
    <property type="project" value="InterPro"/>
</dbReference>
<dbReference type="EMBL" id="UINC01044082">
    <property type="protein sequence ID" value="SVB49040.1"/>
    <property type="molecule type" value="Genomic_DNA"/>
</dbReference>
<proteinExistence type="predicted"/>
<dbReference type="InterPro" id="IPR016161">
    <property type="entry name" value="Ald_DH/histidinol_DH"/>
</dbReference>
<dbReference type="Pfam" id="PF05893">
    <property type="entry name" value="LuxC"/>
    <property type="match status" value="1"/>
</dbReference>
<sequence>MKHSEAREYPDVIAFAFWCRKANLAILKKKFLQNNPIRLGRGIVFHIAPANVPVNFAFSLCFGLIAGNTNIVRISSKNSPQVELICSILNELLQSTFVKLIDKIAVIRYEHSNNLTAKLSSICNARIIWGGDKTIQKIRKFQTSPRCVDISFSDRYSISILNSQAIDNITPQELSKMASDFYNDTYTMDQNACSSPHVILWLGENSQRGKGKFWNALFKIALKKYDLTEIKAIDKYSKVLDDSITSDKMAKFVNMDNVLMYIELKNISQELHNYRGIFGLFYTCEIENLNQLITIINNKYQTVTYYGIDKKELTNFVIENGIIGIDRVVPVGRALDMDTIWDGYDVIGYLSRVIDIH</sequence>
<protein>
    <recommendedName>
        <fullName evidence="3">Long-chain-fatty-acyl-CoA reductase</fullName>
    </recommendedName>
</protein>
<gene>
    <name evidence="2" type="ORF">METZ01_LOCUS201894</name>
</gene>
<dbReference type="SUPFAM" id="SSF53720">
    <property type="entry name" value="ALDH-like"/>
    <property type="match status" value="1"/>
</dbReference>
<dbReference type="GO" id="GO:0003995">
    <property type="term" value="F:acyl-CoA dehydrogenase activity"/>
    <property type="evidence" value="ECO:0007669"/>
    <property type="project" value="InterPro"/>
</dbReference>
<evidence type="ECO:0008006" key="3">
    <source>
        <dbReference type="Google" id="ProtNLM"/>
    </source>
</evidence>
<dbReference type="InterPro" id="IPR008670">
    <property type="entry name" value="CoA_reduct_LuxC"/>
</dbReference>
<dbReference type="AlphaFoldDB" id="A0A382EEE4"/>
<organism evidence="2">
    <name type="scientific">marine metagenome</name>
    <dbReference type="NCBI Taxonomy" id="408172"/>
    <lineage>
        <taxon>unclassified sequences</taxon>
        <taxon>metagenomes</taxon>
        <taxon>ecological metagenomes</taxon>
    </lineage>
</organism>
<reference evidence="2" key="1">
    <citation type="submission" date="2018-05" db="EMBL/GenBank/DDBJ databases">
        <authorList>
            <person name="Lanie J.A."/>
            <person name="Ng W.-L."/>
            <person name="Kazmierczak K.M."/>
            <person name="Andrzejewski T.M."/>
            <person name="Davidsen T.M."/>
            <person name="Wayne K.J."/>
            <person name="Tettelin H."/>
            <person name="Glass J.I."/>
            <person name="Rusch D."/>
            <person name="Podicherti R."/>
            <person name="Tsui H.-C.T."/>
            <person name="Winkler M.E."/>
        </authorList>
    </citation>
    <scope>NUCLEOTIDE SEQUENCE</scope>
</reference>